<gene>
    <name evidence="1" type="ORF">H257_15771</name>
</gene>
<sequence>MSKAHEDARDAYVSMMVPTVTMSPRRPLVYLDESFVHHHYSSHADSQYHTDDPMTKPKHNGRRYCCIAGILDDGSDVAHLLGLDIFVGGKKSGKIVKDYHAMSNHDYFVDWFGKLLDEVEELGWSSAVRHGQCKIPQGQAEINTEGVMEEDENPIFVRVF</sequence>
<dbReference type="GeneID" id="20817767"/>
<name>W4FMQ9_APHAT</name>
<organism evidence="1">
    <name type="scientific">Aphanomyces astaci</name>
    <name type="common">Crayfish plague agent</name>
    <dbReference type="NCBI Taxonomy" id="112090"/>
    <lineage>
        <taxon>Eukaryota</taxon>
        <taxon>Sar</taxon>
        <taxon>Stramenopiles</taxon>
        <taxon>Oomycota</taxon>
        <taxon>Saprolegniomycetes</taxon>
        <taxon>Saprolegniales</taxon>
        <taxon>Verrucalvaceae</taxon>
        <taxon>Aphanomyces</taxon>
    </lineage>
</organism>
<reference evidence="1" key="1">
    <citation type="submission" date="2013-12" db="EMBL/GenBank/DDBJ databases">
        <title>The Genome Sequence of Aphanomyces astaci APO3.</title>
        <authorList>
            <consortium name="The Broad Institute Genomics Platform"/>
            <person name="Russ C."/>
            <person name="Tyler B."/>
            <person name="van West P."/>
            <person name="Dieguez-Uribeondo J."/>
            <person name="Young S.K."/>
            <person name="Zeng Q."/>
            <person name="Gargeya S."/>
            <person name="Fitzgerald M."/>
            <person name="Abouelleil A."/>
            <person name="Alvarado L."/>
            <person name="Chapman S.B."/>
            <person name="Gainer-Dewar J."/>
            <person name="Goldberg J."/>
            <person name="Griggs A."/>
            <person name="Gujja S."/>
            <person name="Hansen M."/>
            <person name="Howarth C."/>
            <person name="Imamovic A."/>
            <person name="Ireland A."/>
            <person name="Larimer J."/>
            <person name="McCowan C."/>
            <person name="Murphy C."/>
            <person name="Pearson M."/>
            <person name="Poon T.W."/>
            <person name="Priest M."/>
            <person name="Roberts A."/>
            <person name="Saif S."/>
            <person name="Shea T."/>
            <person name="Sykes S."/>
            <person name="Wortman J."/>
            <person name="Nusbaum C."/>
            <person name="Birren B."/>
        </authorList>
    </citation>
    <scope>NUCLEOTIDE SEQUENCE [LARGE SCALE GENOMIC DNA]</scope>
    <source>
        <strain evidence="1">APO3</strain>
    </source>
</reference>
<dbReference type="VEuPathDB" id="FungiDB:H257_15771"/>
<dbReference type="AlphaFoldDB" id="W4FMQ9"/>
<dbReference type="RefSeq" id="XP_009842276.1">
    <property type="nucleotide sequence ID" value="XM_009843974.1"/>
</dbReference>
<proteinExistence type="predicted"/>
<evidence type="ECO:0000313" key="1">
    <source>
        <dbReference type="EMBL" id="ETV68191.1"/>
    </source>
</evidence>
<dbReference type="OrthoDB" id="75703at2759"/>
<protein>
    <submittedName>
        <fullName evidence="1">Uncharacterized protein</fullName>
    </submittedName>
</protein>
<accession>W4FMQ9</accession>
<dbReference type="EMBL" id="KI913188">
    <property type="protein sequence ID" value="ETV68191.1"/>
    <property type="molecule type" value="Genomic_DNA"/>
</dbReference>